<dbReference type="InterPro" id="IPR045121">
    <property type="entry name" value="CoAse"/>
</dbReference>
<dbReference type="AlphaFoldDB" id="A0A9P4UKH8"/>
<proteinExistence type="predicted"/>
<dbReference type="InterPro" id="IPR015797">
    <property type="entry name" value="NUDIX_hydrolase-like_dom_sf"/>
</dbReference>
<dbReference type="Pfam" id="PF00293">
    <property type="entry name" value="NUDIX"/>
    <property type="match status" value="1"/>
</dbReference>
<sequence length="469" mass="52964">MAAPDMGLIKAELPSVLKCLSEDAYPTLPSPESLKKRASVALIIRFKPKAKWWPKEDEKKYDSIEEFFEQDWVKHGEPEVVFIKRAARKGDKWTSHIALPGGKRDPDDPDDKAAAVREAWEEIGLDLNKYAIDVGNLPQRIVTTHWGKKPLLVLCPYVFLLTKHDVPPLKLQATEVAAIHWVPLRELLNPAQRTVAYEDVASRYANQETGVRVWATRMMIGRMRFAAINLAPSESLHTEDEAVESNRYDVPNRCYEICAFFTRATHWDIFNEFGHIPREGQLILWGLTLGVVSDFLDLFPPHNALTLWTYPTFTSPDVRFAIWLSTYRFKNRKRAELQAGTTIPSLTNTHHHRPSFGAVTESVVMSKLSEWDDQADETGLHGLGSGTPSHSGQHGKKSAVSTMLEGLVQFLVSSLLPEITDRARYYDILRKAVTAALVGRLGVVVTIAAVTFHRFNLKRFLNRDLLGGF</sequence>
<name>A0A9P4UKH8_9PEZI</name>
<accession>A0A9P4UKH8</accession>
<keyword evidence="3" id="KW-1185">Reference proteome</keyword>
<dbReference type="CDD" id="cd03426">
    <property type="entry name" value="NUDIX_CoAse_Nudt7"/>
    <property type="match status" value="1"/>
</dbReference>
<evidence type="ECO:0000259" key="1">
    <source>
        <dbReference type="PROSITE" id="PS51462"/>
    </source>
</evidence>
<dbReference type="GO" id="GO:0010945">
    <property type="term" value="F:coenzyme A diphosphatase activity"/>
    <property type="evidence" value="ECO:0007669"/>
    <property type="project" value="InterPro"/>
</dbReference>
<evidence type="ECO:0000313" key="3">
    <source>
        <dbReference type="Proteomes" id="UP000799441"/>
    </source>
</evidence>
<reference evidence="2" key="1">
    <citation type="journal article" date="2020" name="Stud. Mycol.">
        <title>101 Dothideomycetes genomes: a test case for predicting lifestyles and emergence of pathogens.</title>
        <authorList>
            <person name="Haridas S."/>
            <person name="Albert R."/>
            <person name="Binder M."/>
            <person name="Bloem J."/>
            <person name="Labutti K."/>
            <person name="Salamov A."/>
            <person name="Andreopoulos B."/>
            <person name="Baker S."/>
            <person name="Barry K."/>
            <person name="Bills G."/>
            <person name="Bluhm B."/>
            <person name="Cannon C."/>
            <person name="Castanera R."/>
            <person name="Culley D."/>
            <person name="Daum C."/>
            <person name="Ezra D."/>
            <person name="Gonzalez J."/>
            <person name="Henrissat B."/>
            <person name="Kuo A."/>
            <person name="Liang C."/>
            <person name="Lipzen A."/>
            <person name="Lutzoni F."/>
            <person name="Magnuson J."/>
            <person name="Mondo S."/>
            <person name="Nolan M."/>
            <person name="Ohm R."/>
            <person name="Pangilinan J."/>
            <person name="Park H.-J."/>
            <person name="Ramirez L."/>
            <person name="Alfaro M."/>
            <person name="Sun H."/>
            <person name="Tritt A."/>
            <person name="Yoshinaga Y."/>
            <person name="Zwiers L.-H."/>
            <person name="Turgeon B."/>
            <person name="Goodwin S."/>
            <person name="Spatafora J."/>
            <person name="Crous P."/>
            <person name="Grigoriev I."/>
        </authorList>
    </citation>
    <scope>NUCLEOTIDE SEQUENCE</scope>
    <source>
        <strain evidence="2">CBS 116435</strain>
    </source>
</reference>
<dbReference type="PROSITE" id="PS51462">
    <property type="entry name" value="NUDIX"/>
    <property type="match status" value="1"/>
</dbReference>
<dbReference type="OrthoDB" id="77989at2759"/>
<gene>
    <name evidence="2" type="ORF">K431DRAFT_289087</name>
</gene>
<comment type="caution">
    <text evidence="2">The sequence shown here is derived from an EMBL/GenBank/DDBJ whole genome shotgun (WGS) entry which is preliminary data.</text>
</comment>
<dbReference type="Gene3D" id="3.90.79.10">
    <property type="entry name" value="Nucleoside Triphosphate Pyrophosphohydrolase"/>
    <property type="match status" value="1"/>
</dbReference>
<protein>
    <recommendedName>
        <fullName evidence="1">Nudix hydrolase domain-containing protein</fullName>
    </recommendedName>
</protein>
<evidence type="ECO:0000313" key="2">
    <source>
        <dbReference type="EMBL" id="KAF2716803.1"/>
    </source>
</evidence>
<dbReference type="PANTHER" id="PTHR12992">
    <property type="entry name" value="NUDIX HYDROLASE"/>
    <property type="match status" value="1"/>
</dbReference>
<feature type="domain" description="Nudix hydrolase" evidence="1">
    <location>
        <begin position="35"/>
        <end position="207"/>
    </location>
</feature>
<dbReference type="EMBL" id="MU003861">
    <property type="protein sequence ID" value="KAF2716803.1"/>
    <property type="molecule type" value="Genomic_DNA"/>
</dbReference>
<dbReference type="PANTHER" id="PTHR12992:SF44">
    <property type="entry name" value="NUDIX HYDROLASE DOMAIN-CONTAINING PROTEIN"/>
    <property type="match status" value="1"/>
</dbReference>
<organism evidence="2 3">
    <name type="scientific">Polychaeton citri CBS 116435</name>
    <dbReference type="NCBI Taxonomy" id="1314669"/>
    <lineage>
        <taxon>Eukaryota</taxon>
        <taxon>Fungi</taxon>
        <taxon>Dikarya</taxon>
        <taxon>Ascomycota</taxon>
        <taxon>Pezizomycotina</taxon>
        <taxon>Dothideomycetes</taxon>
        <taxon>Dothideomycetidae</taxon>
        <taxon>Capnodiales</taxon>
        <taxon>Capnodiaceae</taxon>
        <taxon>Polychaeton</taxon>
    </lineage>
</organism>
<dbReference type="InterPro" id="IPR000086">
    <property type="entry name" value="NUDIX_hydrolase_dom"/>
</dbReference>
<dbReference type="SUPFAM" id="SSF55811">
    <property type="entry name" value="Nudix"/>
    <property type="match status" value="1"/>
</dbReference>
<dbReference type="Proteomes" id="UP000799441">
    <property type="component" value="Unassembled WGS sequence"/>
</dbReference>